<gene>
    <name evidence="3" type="ORF">DS843_27435</name>
</gene>
<reference evidence="3 4" key="1">
    <citation type="submission" date="2018-07" db="EMBL/GenBank/DDBJ databases">
        <title>Genome sequence of Azospirillum sp. ATCC 49961.</title>
        <authorList>
            <person name="Sant'Anna F.H."/>
            <person name="Baldani J.I."/>
            <person name="Zilli J.E."/>
            <person name="Reis V.M."/>
            <person name="Hartmann A."/>
            <person name="Cruz L."/>
            <person name="de Souza E.M."/>
            <person name="de Oliveira Pedrosa F."/>
            <person name="Passaglia L.M.P."/>
        </authorList>
    </citation>
    <scope>NUCLEOTIDE SEQUENCE [LARGE SCALE GENOMIC DNA]</scope>
    <source>
        <strain evidence="3 4">ATCC 49961</strain>
    </source>
</reference>
<evidence type="ECO:0000256" key="1">
    <source>
        <dbReference type="SAM" id="Coils"/>
    </source>
</evidence>
<organism evidence="3 4">
    <name type="scientific">Roseomonas genomospecies 6</name>
    <dbReference type="NCBI Taxonomy" id="214106"/>
    <lineage>
        <taxon>Bacteria</taxon>
        <taxon>Pseudomonadati</taxon>
        <taxon>Pseudomonadota</taxon>
        <taxon>Alphaproteobacteria</taxon>
        <taxon>Acetobacterales</taxon>
        <taxon>Roseomonadaceae</taxon>
        <taxon>Roseomonas</taxon>
    </lineage>
</organism>
<dbReference type="Proteomes" id="UP000480854">
    <property type="component" value="Unassembled WGS sequence"/>
</dbReference>
<name>A0A9W7KNY4_9PROT</name>
<evidence type="ECO:0000313" key="3">
    <source>
        <dbReference type="EMBL" id="KAA0676354.1"/>
    </source>
</evidence>
<dbReference type="EMBL" id="QOKW01000036">
    <property type="protein sequence ID" value="KAA0676354.1"/>
    <property type="molecule type" value="Genomic_DNA"/>
</dbReference>
<evidence type="ECO:0000313" key="4">
    <source>
        <dbReference type="Proteomes" id="UP000480854"/>
    </source>
</evidence>
<keyword evidence="1" id="KW-0175">Coiled coil</keyword>
<feature type="region of interest" description="Disordered" evidence="2">
    <location>
        <begin position="215"/>
        <end position="234"/>
    </location>
</feature>
<accession>A0A9W7KNY4</accession>
<feature type="coiled-coil region" evidence="1">
    <location>
        <begin position="87"/>
        <end position="114"/>
    </location>
</feature>
<keyword evidence="4" id="KW-1185">Reference proteome</keyword>
<protein>
    <submittedName>
        <fullName evidence="3">Uncharacterized protein</fullName>
    </submittedName>
</protein>
<proteinExistence type="predicted"/>
<sequence>MYGLVVVLLEGITMVEMEPTEWGATRFAVGRLIVSKMRRLDLSRADLARRLGYSNISKGLRRLDHLLSTGDDPTLVPKIASALGIEHAAVEQALAATQKERAATREQAARQREERDRATFRQHVLVQTERQIPEPIFVAVIAYEALKRIVLPDEVAQSTLSERIAWASRSVSAHHQRCHGHVTAFGAVTGYALRHTYDRTILFDTNGCVTHHVAPRPEEPRGWMSKMGNRTPQR</sequence>
<evidence type="ECO:0000256" key="2">
    <source>
        <dbReference type="SAM" id="MobiDB-lite"/>
    </source>
</evidence>
<comment type="caution">
    <text evidence="3">The sequence shown here is derived from an EMBL/GenBank/DDBJ whole genome shotgun (WGS) entry which is preliminary data.</text>
</comment>
<dbReference type="AlphaFoldDB" id="A0A9W7KNY4"/>